<dbReference type="Gene3D" id="3.30.590.10">
    <property type="entry name" value="Glutamine synthetase/guanido kinase, catalytic domain"/>
    <property type="match status" value="1"/>
</dbReference>
<evidence type="ECO:0000256" key="17">
    <source>
        <dbReference type="PROSITE-ProRule" id="PRU00842"/>
    </source>
</evidence>
<dbReference type="GO" id="GO:0004111">
    <property type="term" value="F:creatine kinase activity"/>
    <property type="evidence" value="ECO:0007669"/>
    <property type="project" value="UniProtKB-EC"/>
</dbReference>
<name>A0A851ZAV2_9AVES</name>
<dbReference type="PANTHER" id="PTHR11547:SF24">
    <property type="entry name" value="CREATINE KINASE U-TYPE, MITOCHONDRIAL"/>
    <property type="match status" value="1"/>
</dbReference>
<dbReference type="InterPro" id="IPR022414">
    <property type="entry name" value="ATP-guanido_PTrfase_cat"/>
</dbReference>
<evidence type="ECO:0000256" key="8">
    <source>
        <dbReference type="ARBA" id="ARBA00022840"/>
    </source>
</evidence>
<comment type="similarity">
    <text evidence="2 17 19">Belongs to the ATP:guanido phosphotransferase family.</text>
</comment>
<evidence type="ECO:0000256" key="13">
    <source>
        <dbReference type="ARBA" id="ARBA00038753"/>
    </source>
</evidence>
<evidence type="ECO:0000256" key="18">
    <source>
        <dbReference type="PROSITE-ProRule" id="PRU00843"/>
    </source>
</evidence>
<evidence type="ECO:0000256" key="2">
    <source>
        <dbReference type="ARBA" id="ARBA00006798"/>
    </source>
</evidence>
<dbReference type="OrthoDB" id="430219at2759"/>
<dbReference type="FunFam" id="3.30.590.10:FF:000002">
    <property type="entry name" value="Creatine kinase S-type, mitochondrial"/>
    <property type="match status" value="1"/>
</dbReference>
<evidence type="ECO:0000256" key="11">
    <source>
        <dbReference type="ARBA" id="ARBA00023136"/>
    </source>
</evidence>
<feature type="domain" description="Phosphagen kinase C-terminal" evidence="21">
    <location>
        <begin position="111"/>
        <end position="353"/>
    </location>
</feature>
<dbReference type="EMBL" id="WBNJ01000305">
    <property type="protein sequence ID" value="NXD83931.1"/>
    <property type="molecule type" value="Genomic_DNA"/>
</dbReference>
<comment type="caution">
    <text evidence="22">The sequence shown here is derived from an EMBL/GenBank/DDBJ whole genome shotgun (WGS) entry which is preliminary data.</text>
</comment>
<evidence type="ECO:0000259" key="20">
    <source>
        <dbReference type="PROSITE" id="PS51509"/>
    </source>
</evidence>
<evidence type="ECO:0000256" key="9">
    <source>
        <dbReference type="ARBA" id="ARBA00022946"/>
    </source>
</evidence>
<evidence type="ECO:0000256" key="1">
    <source>
        <dbReference type="ARBA" id="ARBA00004137"/>
    </source>
</evidence>
<evidence type="ECO:0000256" key="15">
    <source>
        <dbReference type="ARBA" id="ARBA00041417"/>
    </source>
</evidence>
<dbReference type="PROSITE" id="PS51510">
    <property type="entry name" value="PHOSPHAGEN_KINASE_C"/>
    <property type="match status" value="1"/>
</dbReference>
<comment type="subunit">
    <text evidence="13">Exists as an octamer composed of four MTCK homodimers.</text>
</comment>
<protein>
    <recommendedName>
        <fullName evidence="14">Creatine kinase U-type, mitochondrial</fullName>
        <ecNumber evidence="3">2.7.3.2</ecNumber>
    </recommendedName>
    <alternativeName>
        <fullName evidence="15">Acidic-type mitochondrial creatine kinase</fullName>
    </alternativeName>
    <alternativeName>
        <fullName evidence="16">Ubiquitous mitochondrial creatine kinase</fullName>
    </alternativeName>
</protein>
<evidence type="ECO:0000256" key="5">
    <source>
        <dbReference type="ARBA" id="ARBA00022741"/>
    </source>
</evidence>
<reference evidence="22" key="1">
    <citation type="submission" date="2019-09" db="EMBL/GenBank/DDBJ databases">
        <title>Bird 10,000 Genomes (B10K) Project - Family phase.</title>
        <authorList>
            <person name="Zhang G."/>
        </authorList>
    </citation>
    <scope>NUCLEOTIDE SEQUENCE</scope>
    <source>
        <strain evidence="22">B10K-DU-024-03</strain>
        <tissue evidence="22">Muscle</tissue>
    </source>
</reference>
<proteinExistence type="inferred from homology"/>
<feature type="binding site" evidence="18">
    <location>
        <position position="177"/>
    </location>
    <ligand>
        <name>ATP</name>
        <dbReference type="ChEBI" id="CHEBI:30616"/>
    </ligand>
</feature>
<sequence length="370" mass="42141">PHSAEYPDLRKHNNCMASNLTPAIYARLCDKATPNGWTLDQCIQTGVDNPGHPFIKTVGMVAGDEETYEVFADLFDPVIQERHNGYNPRTMKHTTDLDASKIKFGQFDERYVLSSRVRTGRSIRGLSLPPACTRAERREVEKVTVEALSGLTGDLTGRYYRLSEMTEKEQQQLIDDHFLFDKPVSPLLTAAGMARDWPDARGIWHNNEKTFLIWINEEDHTRVISMEKGGNMKRVFERFCRGLKEVERLIQERGWEFMWNERLGYILTCPSNLGTGLRAGVHIKLPLLSKDSRFPKILENLRLQKRGTGGVDTAATGGVFDISNLDRLGKSEVELVQLVIDGVNYLIDCERRLEKGQDIRIPSPVPQFRH</sequence>
<feature type="binding site" evidence="18">
    <location>
        <begin position="278"/>
        <end position="282"/>
    </location>
    <ligand>
        <name>ATP</name>
        <dbReference type="ChEBI" id="CHEBI:30616"/>
    </ligand>
</feature>
<dbReference type="Gene3D" id="1.10.135.10">
    <property type="entry name" value="ATP:guanido phosphotransferase, N-terminal domain"/>
    <property type="match status" value="1"/>
</dbReference>
<feature type="binding site" evidence="18">
    <location>
        <begin position="306"/>
        <end position="311"/>
    </location>
    <ligand>
        <name>ATP</name>
        <dbReference type="ChEBI" id="CHEBI:30616"/>
    </ligand>
</feature>
<organism evidence="22 23">
    <name type="scientific">Halcyon senegalensis</name>
    <dbReference type="NCBI Taxonomy" id="342381"/>
    <lineage>
        <taxon>Eukaryota</taxon>
        <taxon>Metazoa</taxon>
        <taxon>Chordata</taxon>
        <taxon>Craniata</taxon>
        <taxon>Vertebrata</taxon>
        <taxon>Euteleostomi</taxon>
        <taxon>Archelosauria</taxon>
        <taxon>Archosauria</taxon>
        <taxon>Dinosauria</taxon>
        <taxon>Saurischia</taxon>
        <taxon>Theropoda</taxon>
        <taxon>Coelurosauria</taxon>
        <taxon>Aves</taxon>
        <taxon>Neognathae</taxon>
        <taxon>Neoaves</taxon>
        <taxon>Telluraves</taxon>
        <taxon>Coraciimorphae</taxon>
        <taxon>Coraciiformes</taxon>
        <taxon>Alcedinidae</taxon>
        <taxon>Halcyon</taxon>
    </lineage>
</organism>
<feature type="non-terminal residue" evidence="22">
    <location>
        <position position="370"/>
    </location>
</feature>
<evidence type="ECO:0000256" key="4">
    <source>
        <dbReference type="ARBA" id="ARBA00022679"/>
    </source>
</evidence>
<evidence type="ECO:0000313" key="22">
    <source>
        <dbReference type="EMBL" id="NXD83931.1"/>
    </source>
</evidence>
<keyword evidence="9" id="KW-0809">Transit peptide</keyword>
<evidence type="ECO:0000259" key="21">
    <source>
        <dbReference type="PROSITE" id="PS51510"/>
    </source>
</evidence>
<dbReference type="PROSITE" id="PS00112">
    <property type="entry name" value="PHOSPHAGEN_KINASE"/>
    <property type="match status" value="1"/>
</dbReference>
<dbReference type="CDD" id="cd00716">
    <property type="entry name" value="creatine_kinase_like"/>
    <property type="match status" value="1"/>
</dbReference>
<keyword evidence="4 18" id="KW-0808">Transferase</keyword>
<dbReference type="GO" id="GO:0005524">
    <property type="term" value="F:ATP binding"/>
    <property type="evidence" value="ECO:0007669"/>
    <property type="project" value="UniProtKB-UniRule"/>
</dbReference>
<evidence type="ECO:0000256" key="7">
    <source>
        <dbReference type="ARBA" id="ARBA00022792"/>
    </source>
</evidence>
<keyword evidence="8 18" id="KW-0067">ATP-binding</keyword>
<keyword evidence="7" id="KW-0999">Mitochondrion inner membrane</keyword>
<comment type="function">
    <text evidence="12">Reversibly catalyzes the transfer of phosphate between ATP and various phosphogens (e.g. creatine phosphate). Creatine kinase isoenzymes play a central role in energy transduction in tissues with large, fluctuating energy demands, such as skeletal muscle, heart, brain and spermatozoa.</text>
</comment>
<feature type="binding site" evidence="18">
    <location>
        <position position="222"/>
    </location>
    <ligand>
        <name>ATP</name>
        <dbReference type="ChEBI" id="CHEBI:30616"/>
    </ligand>
</feature>
<evidence type="ECO:0000256" key="12">
    <source>
        <dbReference type="ARBA" id="ARBA00037274"/>
    </source>
</evidence>
<evidence type="ECO:0000256" key="10">
    <source>
        <dbReference type="ARBA" id="ARBA00023128"/>
    </source>
</evidence>
<gene>
    <name evidence="22" type="primary">Ckmt1</name>
    <name evidence="22" type="ORF">HALSEN_R12281</name>
</gene>
<evidence type="ECO:0000256" key="14">
    <source>
        <dbReference type="ARBA" id="ARBA00039465"/>
    </source>
</evidence>
<evidence type="ECO:0000256" key="19">
    <source>
        <dbReference type="RuleBase" id="RU000505"/>
    </source>
</evidence>
<evidence type="ECO:0000256" key="16">
    <source>
        <dbReference type="ARBA" id="ARBA00041802"/>
    </source>
</evidence>
<keyword evidence="11" id="KW-0472">Membrane</keyword>
<dbReference type="InterPro" id="IPR014746">
    <property type="entry name" value="Gln_synth/guanido_kin_cat_dom"/>
</dbReference>
<dbReference type="SUPFAM" id="SSF48034">
    <property type="entry name" value="Guanido kinase N-terminal domain"/>
    <property type="match status" value="1"/>
</dbReference>
<dbReference type="InterPro" id="IPR022413">
    <property type="entry name" value="ATP-guanido_PTrfase_N"/>
</dbReference>
<accession>A0A851ZAV2</accession>
<dbReference type="FunFam" id="1.10.135.10:FF:000002">
    <property type="entry name" value="creatine kinase S-type, mitochondrial"/>
    <property type="match status" value="1"/>
</dbReference>
<keyword evidence="23" id="KW-1185">Reference proteome</keyword>
<evidence type="ECO:0000313" key="23">
    <source>
        <dbReference type="Proteomes" id="UP000648918"/>
    </source>
</evidence>
<dbReference type="Pfam" id="PF02807">
    <property type="entry name" value="ATP-gua_PtransN"/>
    <property type="match status" value="1"/>
</dbReference>
<dbReference type="PANTHER" id="PTHR11547">
    <property type="entry name" value="ARGININE OR CREATINE KINASE"/>
    <property type="match status" value="1"/>
</dbReference>
<evidence type="ECO:0000256" key="6">
    <source>
        <dbReference type="ARBA" id="ARBA00022777"/>
    </source>
</evidence>
<feature type="binding site" evidence="18">
    <location>
        <begin position="114"/>
        <end position="118"/>
    </location>
    <ligand>
        <name>ATP</name>
        <dbReference type="ChEBI" id="CHEBI:30616"/>
    </ligand>
</feature>
<dbReference type="GO" id="GO:0046314">
    <property type="term" value="P:phosphocreatine biosynthetic process"/>
    <property type="evidence" value="ECO:0007669"/>
    <property type="project" value="InterPro"/>
</dbReference>
<keyword evidence="10" id="KW-0496">Mitochondrion</keyword>
<dbReference type="InterPro" id="IPR000749">
    <property type="entry name" value="ATP-guanido_PTrfase"/>
</dbReference>
<dbReference type="Proteomes" id="UP000648918">
    <property type="component" value="Unassembled WGS sequence"/>
</dbReference>
<dbReference type="PROSITE" id="PS51509">
    <property type="entry name" value="PHOSPHAGEN_KINASE_N"/>
    <property type="match status" value="1"/>
</dbReference>
<comment type="subcellular location">
    <subcellularLocation>
        <location evidence="1">Mitochondrion inner membrane</location>
        <topology evidence="1">Peripheral membrane protein</topology>
        <orientation evidence="1">Intermembrane side</orientation>
    </subcellularLocation>
</comment>
<dbReference type="GO" id="GO:0005743">
    <property type="term" value="C:mitochondrial inner membrane"/>
    <property type="evidence" value="ECO:0007669"/>
    <property type="project" value="UniProtKB-SubCell"/>
</dbReference>
<keyword evidence="6 18" id="KW-0418">Kinase</keyword>
<dbReference type="Pfam" id="PF00217">
    <property type="entry name" value="ATP-gua_Ptrans"/>
    <property type="match status" value="1"/>
</dbReference>
<feature type="domain" description="Phosphagen kinase N-terminal" evidence="20">
    <location>
        <begin position="1"/>
        <end position="84"/>
    </location>
</feature>
<dbReference type="InterPro" id="IPR022415">
    <property type="entry name" value="ATP-guanido_PTrfase_AS"/>
</dbReference>
<dbReference type="InterPro" id="IPR036802">
    <property type="entry name" value="ATP-guanido_PTrfase_N_sf"/>
</dbReference>
<feature type="non-terminal residue" evidence="22">
    <location>
        <position position="1"/>
    </location>
</feature>
<keyword evidence="5 18" id="KW-0547">Nucleotide-binding</keyword>
<evidence type="ECO:0000256" key="3">
    <source>
        <dbReference type="ARBA" id="ARBA00012231"/>
    </source>
</evidence>
<dbReference type="AlphaFoldDB" id="A0A851ZAV2"/>
<dbReference type="EC" id="2.7.3.2" evidence="3"/>
<dbReference type="SUPFAM" id="SSF55931">
    <property type="entry name" value="Glutamine synthetase/guanido kinase"/>
    <property type="match status" value="1"/>
</dbReference>